<dbReference type="Proteomes" id="UP000827549">
    <property type="component" value="Chromosome 1"/>
</dbReference>
<name>A0AAF0Y248_9TREE</name>
<dbReference type="AlphaFoldDB" id="A0AAF0Y248"/>
<evidence type="ECO:0000256" key="1">
    <source>
        <dbReference type="SAM" id="MobiDB-lite"/>
    </source>
</evidence>
<evidence type="ECO:0000313" key="2">
    <source>
        <dbReference type="EMBL" id="WOO76699.1"/>
    </source>
</evidence>
<gene>
    <name evidence="2" type="ORF">LOC62_01G000322</name>
</gene>
<keyword evidence="3" id="KW-1185">Reference proteome</keyword>
<sequence length="151" mass="16021">MGEYTVLGPCTGPAENNTRTLLLALRPCSAEDAVDQFDAQGIREMGRDVLALATHNLAQANIRFATSAHMIRFGAAEVGFSSFPAHPWPGELDDVQSRAWDLLAVVSNSGLTVDLDSLREITTRASEDIGDMDDDEGGNDTIAAAEGADNA</sequence>
<dbReference type="EMBL" id="CP086714">
    <property type="protein sequence ID" value="WOO76699.1"/>
    <property type="molecule type" value="Genomic_DNA"/>
</dbReference>
<dbReference type="GeneID" id="87803581"/>
<accession>A0AAF0Y248</accession>
<organism evidence="2 3">
    <name type="scientific">Vanrija pseudolonga</name>
    <dbReference type="NCBI Taxonomy" id="143232"/>
    <lineage>
        <taxon>Eukaryota</taxon>
        <taxon>Fungi</taxon>
        <taxon>Dikarya</taxon>
        <taxon>Basidiomycota</taxon>
        <taxon>Agaricomycotina</taxon>
        <taxon>Tremellomycetes</taxon>
        <taxon>Trichosporonales</taxon>
        <taxon>Trichosporonaceae</taxon>
        <taxon>Vanrija</taxon>
    </lineage>
</organism>
<protein>
    <submittedName>
        <fullName evidence="2">Uncharacterized protein</fullName>
    </submittedName>
</protein>
<dbReference type="RefSeq" id="XP_062622731.1">
    <property type="nucleotide sequence ID" value="XM_062766747.1"/>
</dbReference>
<feature type="region of interest" description="Disordered" evidence="1">
    <location>
        <begin position="126"/>
        <end position="151"/>
    </location>
</feature>
<proteinExistence type="predicted"/>
<evidence type="ECO:0000313" key="3">
    <source>
        <dbReference type="Proteomes" id="UP000827549"/>
    </source>
</evidence>
<feature type="compositionally biased region" description="Acidic residues" evidence="1">
    <location>
        <begin position="128"/>
        <end position="138"/>
    </location>
</feature>
<reference evidence="2" key="1">
    <citation type="submission" date="2023-10" db="EMBL/GenBank/DDBJ databases">
        <authorList>
            <person name="Noh H."/>
        </authorList>
    </citation>
    <scope>NUCLEOTIDE SEQUENCE</scope>
    <source>
        <strain evidence="2">DUCC4014</strain>
    </source>
</reference>